<dbReference type="GO" id="GO:0015171">
    <property type="term" value="F:amino acid transmembrane transporter activity"/>
    <property type="evidence" value="ECO:0007669"/>
    <property type="project" value="TreeGrafter"/>
</dbReference>
<evidence type="ECO:0000256" key="6">
    <source>
        <dbReference type="SAM" id="Phobius"/>
    </source>
</evidence>
<feature type="transmembrane region" description="Helical" evidence="6">
    <location>
        <begin position="78"/>
        <end position="95"/>
    </location>
</feature>
<feature type="transmembrane region" description="Helical" evidence="6">
    <location>
        <begin position="46"/>
        <end position="66"/>
    </location>
</feature>
<keyword evidence="8" id="KW-1185">Reference proteome</keyword>
<evidence type="ECO:0000256" key="1">
    <source>
        <dbReference type="ARBA" id="ARBA00004651"/>
    </source>
</evidence>
<evidence type="ECO:0000313" key="7">
    <source>
        <dbReference type="EMBL" id="SIO02086.1"/>
    </source>
</evidence>
<dbReference type="PANTHER" id="PTHR30086:SF20">
    <property type="entry name" value="ARGININE EXPORTER PROTEIN ARGO-RELATED"/>
    <property type="match status" value="1"/>
</dbReference>
<gene>
    <name evidence="7" type="ORF">SAMN05444165_0542</name>
</gene>
<dbReference type="Pfam" id="PF01810">
    <property type="entry name" value="LysE"/>
    <property type="match status" value="1"/>
</dbReference>
<keyword evidence="2" id="KW-1003">Cell membrane</keyword>
<organism evidence="7 8">
    <name type="scientific">Paraburkholderia phenazinium</name>
    <dbReference type="NCBI Taxonomy" id="60549"/>
    <lineage>
        <taxon>Bacteria</taxon>
        <taxon>Pseudomonadati</taxon>
        <taxon>Pseudomonadota</taxon>
        <taxon>Betaproteobacteria</taxon>
        <taxon>Burkholderiales</taxon>
        <taxon>Burkholderiaceae</taxon>
        <taxon>Paraburkholderia</taxon>
    </lineage>
</organism>
<reference evidence="7 8" key="1">
    <citation type="submission" date="2016-11" db="EMBL/GenBank/DDBJ databases">
        <authorList>
            <person name="Jaros S."/>
            <person name="Januszkiewicz K."/>
            <person name="Wedrychowicz H."/>
        </authorList>
    </citation>
    <scope>NUCLEOTIDE SEQUENCE [LARGE SCALE GENOMIC DNA]</scope>
    <source>
        <strain evidence="7 8">GAS95</strain>
    </source>
</reference>
<keyword evidence="3 6" id="KW-0812">Transmembrane</keyword>
<name>A0A1N6G3F3_9BURK</name>
<dbReference type="InterPro" id="IPR001123">
    <property type="entry name" value="LeuE-type"/>
</dbReference>
<proteinExistence type="predicted"/>
<feature type="transmembrane region" description="Helical" evidence="6">
    <location>
        <begin position="7"/>
        <end position="26"/>
    </location>
</feature>
<protein>
    <submittedName>
        <fullName evidence="7">Threonine/homoserine/homoserine lactone efflux protein</fullName>
    </submittedName>
</protein>
<comment type="subcellular location">
    <subcellularLocation>
        <location evidence="1">Cell membrane</location>
        <topology evidence="1">Multi-pass membrane protein</topology>
    </subcellularLocation>
</comment>
<sequence length="205" mass="22535">MMGLIGWDMWILFFGYAIPMVISPGPGNTILAASGGRFGIRGSLRFWAGFEVSNLALCLLYGLGLGRALHRYPEVHEALKWTGTAYLLYLAWGFFRSSTTATAASDRTMTRLTFTDGLVSVALNPKIHSMILVMFSQFLDPSKSPSVQVVQFTVAFLLVCVGCHFPWIYGGKVILGRFSSERAVRIQGRVFGVCMLLVAAYIAFA</sequence>
<evidence type="ECO:0000313" key="8">
    <source>
        <dbReference type="Proteomes" id="UP000185151"/>
    </source>
</evidence>
<evidence type="ECO:0000256" key="2">
    <source>
        <dbReference type="ARBA" id="ARBA00022475"/>
    </source>
</evidence>
<keyword evidence="4 6" id="KW-1133">Transmembrane helix</keyword>
<dbReference type="PANTHER" id="PTHR30086">
    <property type="entry name" value="ARGININE EXPORTER PROTEIN ARGO"/>
    <property type="match status" value="1"/>
</dbReference>
<evidence type="ECO:0000256" key="4">
    <source>
        <dbReference type="ARBA" id="ARBA00022989"/>
    </source>
</evidence>
<dbReference type="Proteomes" id="UP000185151">
    <property type="component" value="Unassembled WGS sequence"/>
</dbReference>
<accession>A0A1N6G3F3</accession>
<evidence type="ECO:0000256" key="3">
    <source>
        <dbReference type="ARBA" id="ARBA00022692"/>
    </source>
</evidence>
<feature type="transmembrane region" description="Helical" evidence="6">
    <location>
        <begin position="149"/>
        <end position="168"/>
    </location>
</feature>
<keyword evidence="5 6" id="KW-0472">Membrane</keyword>
<dbReference type="EMBL" id="FSRU01000001">
    <property type="protein sequence ID" value="SIO02086.1"/>
    <property type="molecule type" value="Genomic_DNA"/>
</dbReference>
<dbReference type="GO" id="GO:0005886">
    <property type="term" value="C:plasma membrane"/>
    <property type="evidence" value="ECO:0007669"/>
    <property type="project" value="UniProtKB-SubCell"/>
</dbReference>
<feature type="transmembrane region" description="Helical" evidence="6">
    <location>
        <begin position="188"/>
        <end position="204"/>
    </location>
</feature>
<evidence type="ECO:0000256" key="5">
    <source>
        <dbReference type="ARBA" id="ARBA00023136"/>
    </source>
</evidence>
<dbReference type="AlphaFoldDB" id="A0A1N6G3F3"/>